<name>A0A498I486_MALDO</name>
<keyword evidence="2" id="KW-1185">Reference proteome</keyword>
<dbReference type="Proteomes" id="UP000290289">
    <property type="component" value="Chromosome 13"/>
</dbReference>
<gene>
    <name evidence="1" type="ORF">DVH24_001844</name>
</gene>
<protein>
    <submittedName>
        <fullName evidence="1">Uncharacterized protein</fullName>
    </submittedName>
</protein>
<dbReference type="AlphaFoldDB" id="A0A498I486"/>
<evidence type="ECO:0000313" key="1">
    <source>
        <dbReference type="EMBL" id="RXH78326.1"/>
    </source>
</evidence>
<accession>A0A498I486</accession>
<reference evidence="1 2" key="1">
    <citation type="submission" date="2018-10" db="EMBL/GenBank/DDBJ databases">
        <title>A high-quality apple genome assembly.</title>
        <authorList>
            <person name="Hu J."/>
        </authorList>
    </citation>
    <scope>NUCLEOTIDE SEQUENCE [LARGE SCALE GENOMIC DNA]</scope>
    <source>
        <strain evidence="2">cv. HFTH1</strain>
        <tissue evidence="1">Young leaf</tissue>
    </source>
</reference>
<comment type="caution">
    <text evidence="1">The sequence shown here is derived from an EMBL/GenBank/DDBJ whole genome shotgun (WGS) entry which is preliminary data.</text>
</comment>
<dbReference type="EMBL" id="RDQH01000339">
    <property type="protein sequence ID" value="RXH78326.1"/>
    <property type="molecule type" value="Genomic_DNA"/>
</dbReference>
<evidence type="ECO:0000313" key="2">
    <source>
        <dbReference type="Proteomes" id="UP000290289"/>
    </source>
</evidence>
<proteinExistence type="predicted"/>
<sequence length="98" mass="11050">MINSNNKSDKNKILLFFLIARTRLKREDETTGPRMCVCVSIKRDTSVFAYFITDSLIDFLYQSPSNPAPFVPASNNYVYTKGGGLSVLPFSYSSHVLM</sequence>
<organism evidence="1 2">
    <name type="scientific">Malus domestica</name>
    <name type="common">Apple</name>
    <name type="synonym">Pyrus malus</name>
    <dbReference type="NCBI Taxonomy" id="3750"/>
    <lineage>
        <taxon>Eukaryota</taxon>
        <taxon>Viridiplantae</taxon>
        <taxon>Streptophyta</taxon>
        <taxon>Embryophyta</taxon>
        <taxon>Tracheophyta</taxon>
        <taxon>Spermatophyta</taxon>
        <taxon>Magnoliopsida</taxon>
        <taxon>eudicotyledons</taxon>
        <taxon>Gunneridae</taxon>
        <taxon>Pentapetalae</taxon>
        <taxon>rosids</taxon>
        <taxon>fabids</taxon>
        <taxon>Rosales</taxon>
        <taxon>Rosaceae</taxon>
        <taxon>Amygdaloideae</taxon>
        <taxon>Maleae</taxon>
        <taxon>Malus</taxon>
    </lineage>
</organism>